<proteinExistence type="evidence at protein level"/>
<feature type="domain" description="FAD dependent oxidoreductase" evidence="14">
    <location>
        <begin position="20"/>
        <end position="340"/>
    </location>
</feature>
<dbReference type="GO" id="GO:0008445">
    <property type="term" value="F:D-aspartate oxidase activity"/>
    <property type="evidence" value="ECO:0007669"/>
    <property type="project" value="UniProtKB-EC"/>
</dbReference>
<evidence type="ECO:0000256" key="8">
    <source>
        <dbReference type="ARBA" id="ARBA00044520"/>
    </source>
</evidence>
<evidence type="ECO:0000259" key="14">
    <source>
        <dbReference type="Pfam" id="PF01266"/>
    </source>
</evidence>
<dbReference type="GO" id="GO:0019478">
    <property type="term" value="P:D-amino acid catabolic process"/>
    <property type="evidence" value="ECO:0007669"/>
    <property type="project" value="UniProtKB-ARBA"/>
</dbReference>
<dbReference type="PANTHER" id="PTHR11530:SF11">
    <property type="entry name" value="D-ASPARTATE OXIDASE"/>
    <property type="match status" value="1"/>
</dbReference>
<dbReference type="GO" id="GO:0005782">
    <property type="term" value="C:peroxisomal matrix"/>
    <property type="evidence" value="ECO:0007669"/>
    <property type="project" value="UniProtKB-SubCell"/>
</dbReference>
<accession>A0A8V0YNY8</accession>
<gene>
    <name evidence="15" type="primary">DDO</name>
</gene>
<evidence type="ECO:0000256" key="1">
    <source>
        <dbReference type="ARBA" id="ARBA00001974"/>
    </source>
</evidence>
<evidence type="ECO:0000256" key="5">
    <source>
        <dbReference type="ARBA" id="ARBA00022827"/>
    </source>
</evidence>
<dbReference type="Proteomes" id="UP000000539">
    <property type="component" value="Chromosome 3"/>
</dbReference>
<sequence>MEYCECLSPPIPTPQMAAPRVAVVGAGLIGLSTALRIAEVNPNCCSITLLSEQFSPNTTSDVAAGMLIPHTYPGTPIHVQKQWFKETFTYLFAISNSAEASEAGIHLVSGWQIFKNPSEAEVPFWSDIVLGFRPMSAAELQKFPQHSHGQAFTTLKCDCPPYLLWLEKRLKANGVQIHTRKVADLWELHSEYDIVVNCTGIGARQLVGDQQLFPIRGQVLKVHAPWVKNFIRDGDGLTYIYPGIDSVTLGGTREKESWRLSPDPGTTKDIFDRCCSLEPSLQRAQDIRVKVGLRPSRSCVRLQREVLSQGGAKLLVVHNYGHGAGGFSVHRGTAEEAAHLVQECIAALQGSSSRAKL</sequence>
<dbReference type="Gene3D" id="3.30.9.10">
    <property type="entry name" value="D-Amino Acid Oxidase, subunit A, domain 2"/>
    <property type="match status" value="1"/>
</dbReference>
<reference evidence="15" key="3">
    <citation type="submission" date="2025-09" db="UniProtKB">
        <authorList>
            <consortium name="Ensembl"/>
        </authorList>
    </citation>
    <scope>IDENTIFICATION</scope>
    <source>
        <strain evidence="15">broiler</strain>
    </source>
</reference>
<evidence type="ECO:0000256" key="7">
    <source>
        <dbReference type="ARBA" id="ARBA00023140"/>
    </source>
</evidence>
<feature type="binding site" evidence="13">
    <location>
        <begin position="59"/>
        <end position="60"/>
    </location>
    <ligand>
        <name>FAD</name>
        <dbReference type="ChEBI" id="CHEBI:57692"/>
    </ligand>
</feature>
<keyword evidence="5 13" id="KW-0274">FAD</keyword>
<evidence type="ECO:0007829" key="17">
    <source>
        <dbReference type="PeptideAtlas" id="A0A8V0YNY8"/>
    </source>
</evidence>
<dbReference type="SUPFAM" id="SSF51971">
    <property type="entry name" value="Nucleotide-binding domain"/>
    <property type="match status" value="1"/>
</dbReference>
<feature type="binding site" evidence="13">
    <location>
        <position position="199"/>
    </location>
    <ligand>
        <name>FAD</name>
        <dbReference type="ChEBI" id="CHEBI:57692"/>
    </ligand>
</feature>
<name>A0A8V0YNY8_CHICK</name>
<evidence type="ECO:0000256" key="3">
    <source>
        <dbReference type="ARBA" id="ARBA00006730"/>
    </source>
</evidence>
<evidence type="ECO:0000256" key="9">
    <source>
        <dbReference type="ARBA" id="ARBA00044541"/>
    </source>
</evidence>
<evidence type="ECO:0000313" key="16">
    <source>
        <dbReference type="Proteomes" id="UP000000539"/>
    </source>
</evidence>
<evidence type="ECO:0000256" key="4">
    <source>
        <dbReference type="ARBA" id="ARBA00022630"/>
    </source>
</evidence>
<dbReference type="OrthoDB" id="2015447at2759"/>
<feature type="binding site" evidence="13">
    <location>
        <position position="239"/>
    </location>
    <ligand>
        <name>D-dopa</name>
        <dbReference type="ChEBI" id="CHEBI:149689"/>
    </ligand>
</feature>
<dbReference type="Pfam" id="PF01266">
    <property type="entry name" value="DAO"/>
    <property type="match status" value="1"/>
</dbReference>
<evidence type="ECO:0000256" key="2">
    <source>
        <dbReference type="ARBA" id="ARBA00004253"/>
    </source>
</evidence>
<protein>
    <recommendedName>
        <fullName evidence="9">D-aspartate oxidase</fullName>
        <ecNumber evidence="8">1.4.3.1</ecNumber>
    </recommendedName>
</protein>
<evidence type="ECO:0000256" key="10">
    <source>
        <dbReference type="ARBA" id="ARBA00046214"/>
    </source>
</evidence>
<evidence type="ECO:0000256" key="12">
    <source>
        <dbReference type="ARBA" id="ARBA00049882"/>
    </source>
</evidence>
<dbReference type="InterPro" id="IPR023209">
    <property type="entry name" value="DAO"/>
</dbReference>
<dbReference type="PROSITE" id="PS00677">
    <property type="entry name" value="DAO"/>
    <property type="match status" value="1"/>
</dbReference>
<dbReference type="Gene3D" id="3.40.50.720">
    <property type="entry name" value="NAD(P)-binding Rossmann-like Domain"/>
    <property type="match status" value="1"/>
</dbReference>
<dbReference type="InterPro" id="IPR006181">
    <property type="entry name" value="D-amino_acid_oxidase_CS"/>
</dbReference>
<dbReference type="SUPFAM" id="SSF54373">
    <property type="entry name" value="FAD-linked reductases, C-terminal domain"/>
    <property type="match status" value="1"/>
</dbReference>
<comment type="subcellular location">
    <subcellularLocation>
        <location evidence="2">Peroxisome matrix</location>
    </subcellularLocation>
</comment>
<keyword evidence="4" id="KW-0285">Flavoprotein</keyword>
<organism evidence="15 16">
    <name type="scientific">Gallus gallus</name>
    <name type="common">Chicken</name>
    <dbReference type="NCBI Taxonomy" id="9031"/>
    <lineage>
        <taxon>Eukaryota</taxon>
        <taxon>Metazoa</taxon>
        <taxon>Chordata</taxon>
        <taxon>Craniata</taxon>
        <taxon>Vertebrata</taxon>
        <taxon>Euteleostomi</taxon>
        <taxon>Archelosauria</taxon>
        <taxon>Archosauria</taxon>
        <taxon>Dinosauria</taxon>
        <taxon>Saurischia</taxon>
        <taxon>Theropoda</taxon>
        <taxon>Coelurosauria</taxon>
        <taxon>Aves</taxon>
        <taxon>Neognathae</taxon>
        <taxon>Galloanserae</taxon>
        <taxon>Galliformes</taxon>
        <taxon>Phasianidae</taxon>
        <taxon>Phasianinae</taxon>
        <taxon>Gallus</taxon>
    </lineage>
</organism>
<comment type="similarity">
    <text evidence="3">Belongs to the DAMOX/DASOX family.</text>
</comment>
<keyword evidence="7" id="KW-0576">Peroxisome</keyword>
<feature type="binding site" evidence="13">
    <location>
        <position position="294"/>
    </location>
    <ligand>
        <name>D-dopa</name>
        <dbReference type="ChEBI" id="CHEBI:149689"/>
    </ligand>
</feature>
<dbReference type="PANTHER" id="PTHR11530">
    <property type="entry name" value="D-AMINO ACID OXIDASE"/>
    <property type="match status" value="1"/>
</dbReference>
<feature type="binding site" evidence="13">
    <location>
        <position position="182"/>
    </location>
    <ligand>
        <name>FAD</name>
        <dbReference type="ChEBI" id="CHEBI:57692"/>
    </ligand>
</feature>
<dbReference type="PIRSF" id="PIRSF000189">
    <property type="entry name" value="D-aa_oxidase"/>
    <property type="match status" value="1"/>
</dbReference>
<keyword evidence="16" id="KW-1185">Reference proteome</keyword>
<dbReference type="EC" id="1.4.3.1" evidence="8"/>
<keyword evidence="17" id="KW-1267">Proteomics identification</keyword>
<dbReference type="InterPro" id="IPR006076">
    <property type="entry name" value="FAD-dep_OxRdtase"/>
</dbReference>
<comment type="catalytic activity">
    <reaction evidence="12">
        <text>D-glutamate + O2 + H2O = 2-oxoglutarate + H2O2 + NH4(+)</text>
        <dbReference type="Rhea" id="RHEA:10028"/>
        <dbReference type="ChEBI" id="CHEBI:15377"/>
        <dbReference type="ChEBI" id="CHEBI:15379"/>
        <dbReference type="ChEBI" id="CHEBI:16240"/>
        <dbReference type="ChEBI" id="CHEBI:16810"/>
        <dbReference type="ChEBI" id="CHEBI:28938"/>
        <dbReference type="ChEBI" id="CHEBI:29986"/>
    </reaction>
    <physiologicalReaction direction="left-to-right" evidence="12">
        <dbReference type="Rhea" id="RHEA:10029"/>
    </physiologicalReaction>
</comment>
<dbReference type="GeneTree" id="ENSGT00940000160723"/>
<comment type="function">
    <text evidence="10">Selectively catalyzes the oxidative deamination of acidic amino acids. Suppresses the level of D-aspartate in the brain, an amino acid that can act as an agonist for glutamate receptors. Protects the organism from the toxicity of D-amino acids. May also function in the intestine.</text>
</comment>
<evidence type="ECO:0000256" key="13">
    <source>
        <dbReference type="PIRSR" id="PIRSR000189-1"/>
    </source>
</evidence>
<dbReference type="AlphaFoldDB" id="A0A8V0YNY8"/>
<comment type="cofactor">
    <cofactor evidence="1 13">
        <name>FAD</name>
        <dbReference type="ChEBI" id="CHEBI:57692"/>
    </cofactor>
</comment>
<reference evidence="15" key="2">
    <citation type="submission" date="2025-08" db="UniProtKB">
        <authorList>
            <consortium name="Ensembl"/>
        </authorList>
    </citation>
    <scope>IDENTIFICATION</scope>
    <source>
        <strain evidence="15">broiler</strain>
    </source>
</reference>
<keyword evidence="6" id="KW-0560">Oxidoreductase</keyword>
<dbReference type="GO" id="GO:0071949">
    <property type="term" value="F:FAD binding"/>
    <property type="evidence" value="ECO:0007669"/>
    <property type="project" value="InterPro"/>
</dbReference>
<comment type="catalytic activity">
    <reaction evidence="11">
        <text>D-aspartate + O2 + H2O = oxaloacetate + H2O2 + NH4(+)</text>
        <dbReference type="Rhea" id="RHEA:12512"/>
        <dbReference type="ChEBI" id="CHEBI:15377"/>
        <dbReference type="ChEBI" id="CHEBI:15379"/>
        <dbReference type="ChEBI" id="CHEBI:16240"/>
        <dbReference type="ChEBI" id="CHEBI:16452"/>
        <dbReference type="ChEBI" id="CHEBI:28938"/>
        <dbReference type="ChEBI" id="CHEBI:29990"/>
        <dbReference type="EC" id="1.4.3.1"/>
    </reaction>
    <physiologicalReaction direction="left-to-right" evidence="11">
        <dbReference type="Rhea" id="RHEA:12513"/>
    </physiologicalReaction>
</comment>
<evidence type="ECO:0000313" key="15">
    <source>
        <dbReference type="Ensembl" id="ENSGALP00010019698.1"/>
    </source>
</evidence>
<reference evidence="15" key="1">
    <citation type="submission" date="2020-11" db="EMBL/GenBank/DDBJ databases">
        <title>Gallus gallus (Chicken) genome, bGalGal1, GRCg7b, maternal haplotype autosomes + Z &amp; W.</title>
        <authorList>
            <person name="Warren W."/>
            <person name="Formenti G."/>
            <person name="Fedrigo O."/>
            <person name="Haase B."/>
            <person name="Mountcastle J."/>
            <person name="Balacco J."/>
            <person name="Tracey A."/>
            <person name="Schneider V."/>
            <person name="Okimoto R."/>
            <person name="Cheng H."/>
            <person name="Hawken R."/>
            <person name="Howe K."/>
            <person name="Jarvis E.D."/>
        </authorList>
    </citation>
    <scope>NUCLEOTIDE SEQUENCE [LARGE SCALE GENOMIC DNA]</scope>
    <source>
        <strain evidence="15">Broiler</strain>
    </source>
</reference>
<evidence type="ECO:0000256" key="11">
    <source>
        <dbReference type="ARBA" id="ARBA00047522"/>
    </source>
</evidence>
<evidence type="ECO:0000256" key="6">
    <source>
        <dbReference type="ARBA" id="ARBA00023002"/>
    </source>
</evidence>
<dbReference type="Ensembl" id="ENSGALT00010033392.1">
    <property type="protein sequence ID" value="ENSGALP00010019698.1"/>
    <property type="gene ID" value="ENSGALG00010013930.1"/>
</dbReference>